<dbReference type="GO" id="GO:0015990">
    <property type="term" value="P:electron transport coupled proton transport"/>
    <property type="evidence" value="ECO:0007669"/>
    <property type="project" value="TreeGrafter"/>
</dbReference>
<feature type="transmembrane region" description="Helical" evidence="7">
    <location>
        <begin position="458"/>
        <end position="485"/>
    </location>
</feature>
<comment type="subcellular location">
    <subcellularLocation>
        <location evidence="1">Endomembrane system</location>
        <topology evidence="1">Multi-pass membrane protein</topology>
    </subcellularLocation>
    <subcellularLocation>
        <location evidence="6">Membrane</location>
        <topology evidence="6">Multi-pass membrane protein</topology>
    </subcellularLocation>
</comment>
<feature type="transmembrane region" description="Helical" evidence="7">
    <location>
        <begin position="279"/>
        <end position="299"/>
    </location>
</feature>
<dbReference type="AlphaFoldDB" id="A0A7C5WYU3"/>
<proteinExistence type="inferred from homology"/>
<reference evidence="9" key="1">
    <citation type="journal article" date="2020" name="mSystems">
        <title>Genome- and Community-Level Interaction Insights into Carbon Utilization and Element Cycling Functions of Hydrothermarchaeota in Hydrothermal Sediment.</title>
        <authorList>
            <person name="Zhou Z."/>
            <person name="Liu Y."/>
            <person name="Xu W."/>
            <person name="Pan J."/>
            <person name="Luo Z.H."/>
            <person name="Li M."/>
        </authorList>
    </citation>
    <scope>NUCLEOTIDE SEQUENCE [LARGE SCALE GENOMIC DNA]</scope>
    <source>
        <strain evidence="9">SpSt-114</strain>
    </source>
</reference>
<feature type="transmembrane region" description="Helical" evidence="7">
    <location>
        <begin position="414"/>
        <end position="437"/>
    </location>
</feature>
<evidence type="ECO:0000256" key="7">
    <source>
        <dbReference type="SAM" id="Phobius"/>
    </source>
</evidence>
<feature type="domain" description="NADH:quinone oxidoreductase/Mrp antiporter transmembrane" evidence="8">
    <location>
        <begin position="136"/>
        <end position="428"/>
    </location>
</feature>
<dbReference type="EMBL" id="DSAC01000052">
    <property type="protein sequence ID" value="HHO73852.1"/>
    <property type="molecule type" value="Genomic_DNA"/>
</dbReference>
<keyword evidence="3 6" id="KW-0812">Transmembrane</keyword>
<feature type="transmembrane region" description="Helical" evidence="7">
    <location>
        <begin position="342"/>
        <end position="363"/>
    </location>
</feature>
<dbReference type="Pfam" id="PF00361">
    <property type="entry name" value="Proton_antipo_M"/>
    <property type="match status" value="1"/>
</dbReference>
<keyword evidence="9" id="KW-0560">Oxidoreductase</keyword>
<evidence type="ECO:0000256" key="1">
    <source>
        <dbReference type="ARBA" id="ARBA00004127"/>
    </source>
</evidence>
<evidence type="ECO:0000313" key="9">
    <source>
        <dbReference type="EMBL" id="HHO73852.1"/>
    </source>
</evidence>
<dbReference type="InterPro" id="IPR010227">
    <property type="entry name" value="NADH_Q_OxRdtase_chainM/4"/>
</dbReference>
<feature type="transmembrane region" description="Helical" evidence="7">
    <location>
        <begin position="171"/>
        <end position="191"/>
    </location>
</feature>
<dbReference type="EC" id="1.6.5.-" evidence="9"/>
<feature type="transmembrane region" description="Helical" evidence="7">
    <location>
        <begin position="88"/>
        <end position="106"/>
    </location>
</feature>
<feature type="transmembrane region" description="Helical" evidence="7">
    <location>
        <begin position="35"/>
        <end position="55"/>
    </location>
</feature>
<protein>
    <submittedName>
        <fullName evidence="9">NADH-quinone oxidoreductase subunit M</fullName>
        <ecNumber evidence="9">1.6.5.-</ecNumber>
    </submittedName>
</protein>
<feature type="transmembrane region" description="Helical" evidence="7">
    <location>
        <begin position="311"/>
        <end position="330"/>
    </location>
</feature>
<evidence type="ECO:0000256" key="2">
    <source>
        <dbReference type="ARBA" id="ARBA00009025"/>
    </source>
</evidence>
<dbReference type="GO" id="GO:0016020">
    <property type="term" value="C:membrane"/>
    <property type="evidence" value="ECO:0007669"/>
    <property type="project" value="UniProtKB-SubCell"/>
</dbReference>
<dbReference type="PANTHER" id="PTHR43507:SF1">
    <property type="entry name" value="NADH-UBIQUINONE OXIDOREDUCTASE CHAIN 4"/>
    <property type="match status" value="1"/>
</dbReference>
<dbReference type="PANTHER" id="PTHR43507">
    <property type="entry name" value="NADH-UBIQUINONE OXIDOREDUCTASE CHAIN 4"/>
    <property type="match status" value="1"/>
</dbReference>
<keyword evidence="5 7" id="KW-0472">Membrane</keyword>
<dbReference type="GO" id="GO:0048039">
    <property type="term" value="F:ubiquinone binding"/>
    <property type="evidence" value="ECO:0007669"/>
    <property type="project" value="TreeGrafter"/>
</dbReference>
<dbReference type="InterPro" id="IPR001750">
    <property type="entry name" value="ND/Mrp_TM"/>
</dbReference>
<sequence>MELVPAVFPFIPLSIVLPLLGIVLIVFLEEKFAKWIALVFSGAVFVLSLVSLFYFDFSHAQKVQFYQSITLIKELNLSLSFGADGLSYLMYILTTLVSFVAICWSIRDHQIDHRLKEYYAWFLLTESALVGVFTSWDMLVFYVFYELTLVPMFFVIGIWGYKLRLYSAYKFFVYIFVSSLFLLLGIVSIAVEHYRQFGKFSFSYFDLLQNQYSLAFGLFLFLLFFIAFAVKTPIVPFHTWLPDAHGEAPTAGSVVLAAILLKMGTYALLRFNIGLFREVAVFLMPILVLWGIATIIFASWFTISQSNVKRFVAYSSVSHMGFVVAGMFLLNKEGLRASIMEMFAHGLTSASLFMMAGFIYHRLHSFNMQALRGSIRFMPVFAILTAITGFSSMGLPGGSSFWGKFLTIMGAREYTLQLALLVLAGAFFSVLYVLYLLKTLYLDVKEEGRLVHFTDVRGFKLVAFLLVVVPMLMVGLLPFLFFVFFDAHIDLLLTMISKSLEGGLWK</sequence>
<evidence type="ECO:0000256" key="6">
    <source>
        <dbReference type="RuleBase" id="RU000320"/>
    </source>
</evidence>
<feature type="transmembrane region" description="Helical" evidence="7">
    <location>
        <begin position="251"/>
        <end position="273"/>
    </location>
</feature>
<dbReference type="GO" id="GO:0012505">
    <property type="term" value="C:endomembrane system"/>
    <property type="evidence" value="ECO:0007669"/>
    <property type="project" value="UniProtKB-SubCell"/>
</dbReference>
<comment type="similarity">
    <text evidence="2">Belongs to the complex I subunit 4 family.</text>
</comment>
<dbReference type="PRINTS" id="PR01437">
    <property type="entry name" value="NUOXDRDTASE4"/>
</dbReference>
<dbReference type="GO" id="GO:0042773">
    <property type="term" value="P:ATP synthesis coupled electron transport"/>
    <property type="evidence" value="ECO:0007669"/>
    <property type="project" value="InterPro"/>
</dbReference>
<evidence type="ECO:0000256" key="3">
    <source>
        <dbReference type="ARBA" id="ARBA00022692"/>
    </source>
</evidence>
<organism evidence="9">
    <name type="scientific">Thermocrinis ruber</name>
    <dbReference type="NCBI Taxonomy" id="75906"/>
    <lineage>
        <taxon>Bacteria</taxon>
        <taxon>Pseudomonadati</taxon>
        <taxon>Aquificota</taxon>
        <taxon>Aquificia</taxon>
        <taxon>Aquificales</taxon>
        <taxon>Aquificaceae</taxon>
        <taxon>Thermocrinis</taxon>
    </lineage>
</organism>
<dbReference type="GO" id="GO:0003954">
    <property type="term" value="F:NADH dehydrogenase activity"/>
    <property type="evidence" value="ECO:0007669"/>
    <property type="project" value="TreeGrafter"/>
</dbReference>
<accession>A0A7C5WYU3</accession>
<evidence type="ECO:0000256" key="4">
    <source>
        <dbReference type="ARBA" id="ARBA00022989"/>
    </source>
</evidence>
<evidence type="ECO:0000259" key="8">
    <source>
        <dbReference type="Pfam" id="PF00361"/>
    </source>
</evidence>
<name>A0A7C5WYU3_9AQUI</name>
<evidence type="ECO:0000256" key="5">
    <source>
        <dbReference type="ARBA" id="ARBA00023136"/>
    </source>
</evidence>
<gene>
    <name evidence="9" type="ORF">ENN04_04355</name>
</gene>
<feature type="transmembrane region" description="Helical" evidence="7">
    <location>
        <begin position="375"/>
        <end position="394"/>
    </location>
</feature>
<feature type="transmembrane region" description="Helical" evidence="7">
    <location>
        <begin position="6"/>
        <end position="28"/>
    </location>
</feature>
<feature type="transmembrane region" description="Helical" evidence="7">
    <location>
        <begin position="142"/>
        <end position="159"/>
    </location>
</feature>
<feature type="transmembrane region" description="Helical" evidence="7">
    <location>
        <begin position="211"/>
        <end position="230"/>
    </location>
</feature>
<dbReference type="NCBIfam" id="TIGR01972">
    <property type="entry name" value="NDH_I_M"/>
    <property type="match status" value="1"/>
</dbReference>
<dbReference type="InterPro" id="IPR003918">
    <property type="entry name" value="NADH_UbQ_OxRdtase"/>
</dbReference>
<dbReference type="GO" id="GO:0008137">
    <property type="term" value="F:NADH dehydrogenase (ubiquinone) activity"/>
    <property type="evidence" value="ECO:0007669"/>
    <property type="project" value="InterPro"/>
</dbReference>
<keyword evidence="4 7" id="KW-1133">Transmembrane helix</keyword>
<comment type="caution">
    <text evidence="9">The sequence shown here is derived from an EMBL/GenBank/DDBJ whole genome shotgun (WGS) entry which is preliminary data.</text>
</comment>